<proteinExistence type="predicted"/>
<dbReference type="Gene3D" id="3.30.1580.10">
    <property type="entry name" value="Head-to-tail joining protein W"/>
    <property type="match status" value="1"/>
</dbReference>
<dbReference type="SUPFAM" id="SSF64210">
    <property type="entry name" value="Head-to-tail joining protein W, gpW"/>
    <property type="match status" value="1"/>
</dbReference>
<dbReference type="RefSeq" id="WP_394313088.1">
    <property type="nucleotide sequence ID" value="NZ_JBHGPK010000011.1"/>
</dbReference>
<organism evidence="1 2">
    <name type="scientific">Labrys neptuniae</name>
    <dbReference type="NCBI Taxonomy" id="376174"/>
    <lineage>
        <taxon>Bacteria</taxon>
        <taxon>Pseudomonadati</taxon>
        <taxon>Pseudomonadota</taxon>
        <taxon>Alphaproteobacteria</taxon>
        <taxon>Hyphomicrobiales</taxon>
        <taxon>Xanthobacteraceae</taxon>
        <taxon>Labrys</taxon>
    </lineage>
</organism>
<dbReference type="InterPro" id="IPR036626">
    <property type="entry name" value="GpW_sf"/>
</dbReference>
<evidence type="ECO:0000313" key="2">
    <source>
        <dbReference type="Proteomes" id="UP001595190"/>
    </source>
</evidence>
<dbReference type="InterPro" id="IPR004174">
    <property type="entry name" value="GpW"/>
</dbReference>
<reference evidence="1 2" key="1">
    <citation type="submission" date="2024-09" db="EMBL/GenBank/DDBJ databases">
        <title>Description of Labrys sedimenti sp. nov., isolated from a diclofenac-degrading enrichment culture, and genome-based reclassification of Labrys portucalensis as a later heterotypic synonym of Labrys neptuniae.</title>
        <authorList>
            <person name="Tancsics A."/>
            <person name="Csepanyi A."/>
        </authorList>
    </citation>
    <scope>NUCLEOTIDE SEQUENCE [LARGE SCALE GENOMIC DNA]</scope>
    <source>
        <strain evidence="1 2">LMG 23412</strain>
    </source>
</reference>
<comment type="caution">
    <text evidence="1">The sequence shown here is derived from an EMBL/GenBank/DDBJ whole genome shotgun (WGS) entry which is preliminary data.</text>
</comment>
<accession>A0ABV6ZJX2</accession>
<protein>
    <submittedName>
        <fullName evidence="1">GpW family head-tail joining protein</fullName>
    </submittedName>
</protein>
<dbReference type="Pfam" id="PF02831">
    <property type="entry name" value="gpW"/>
    <property type="match status" value="1"/>
</dbReference>
<name>A0ABV6ZJX2_9HYPH</name>
<gene>
    <name evidence="1" type="primary">gpW</name>
    <name evidence="1" type="ORF">ACETRX_22810</name>
</gene>
<dbReference type="Proteomes" id="UP001595190">
    <property type="component" value="Unassembled WGS sequence"/>
</dbReference>
<dbReference type="EMBL" id="JBHGPK010000011">
    <property type="protein sequence ID" value="MFC2252485.1"/>
    <property type="molecule type" value="Genomic_DNA"/>
</dbReference>
<evidence type="ECO:0000313" key="1">
    <source>
        <dbReference type="EMBL" id="MFC2252485.1"/>
    </source>
</evidence>
<sequence length="67" mass="7041">MDPAQALAAARSAYHKLMTGTLAVKVVIDGQETTFNQVNAGLLAKYIAELEAIVAGQPRRGAIGVIF</sequence>